<proteinExistence type="predicted"/>
<dbReference type="InterPro" id="IPR036872">
    <property type="entry name" value="CH_dom_sf"/>
</dbReference>
<dbReference type="EMBL" id="JAFEUZ010000010">
    <property type="protein sequence ID" value="KAG5485023.1"/>
    <property type="molecule type" value="Genomic_DNA"/>
</dbReference>
<protein>
    <recommendedName>
        <fullName evidence="2">CH-like domain-containing protein</fullName>
    </recommendedName>
</protein>
<evidence type="ECO:0000313" key="4">
    <source>
        <dbReference type="Proteomes" id="UP000673552"/>
    </source>
</evidence>
<dbReference type="RefSeq" id="XP_067180695.1">
    <property type="nucleotide sequence ID" value="XM_067324491.1"/>
</dbReference>
<gene>
    <name evidence="3" type="ORF">LSCM1_07103</name>
</gene>
<reference evidence="4" key="2">
    <citation type="journal article" date="2021" name="Sci. Data">
        <title>Chromosome-scale genome sequencing, assembly and annotation of six genomes from subfamily Leishmaniinae.</title>
        <authorList>
            <person name="Almutairi H."/>
            <person name="Urbaniak M.D."/>
            <person name="Bates M.D."/>
            <person name="Jariyapan N."/>
            <person name="Kwakye-Nuako G."/>
            <person name="Thomaz Soccol V."/>
            <person name="Al-Salem W.S."/>
            <person name="Dillon R.J."/>
            <person name="Bates P.A."/>
            <person name="Gatherer D."/>
        </authorList>
    </citation>
    <scope>NUCLEOTIDE SEQUENCE [LARGE SCALE GENOMIC DNA]</scope>
</reference>
<dbReference type="PANTHER" id="PTHR12509:SF8">
    <property type="entry name" value="SPERMATOGENESIS-ASSOCIATED PROTEIN 4"/>
    <property type="match status" value="1"/>
</dbReference>
<evidence type="ECO:0000259" key="2">
    <source>
        <dbReference type="Pfam" id="PF06294"/>
    </source>
</evidence>
<comment type="caution">
    <text evidence="3">The sequence shown here is derived from an EMBL/GenBank/DDBJ whole genome shotgun (WGS) entry which is preliminary data.</text>
</comment>
<dbReference type="GO" id="GO:0051493">
    <property type="term" value="P:regulation of cytoskeleton organization"/>
    <property type="evidence" value="ECO:0007669"/>
    <property type="project" value="TreeGrafter"/>
</dbReference>
<feature type="region of interest" description="Disordered" evidence="1">
    <location>
        <begin position="735"/>
        <end position="761"/>
    </location>
</feature>
<evidence type="ECO:0000313" key="3">
    <source>
        <dbReference type="EMBL" id="KAG5485023.1"/>
    </source>
</evidence>
<feature type="region of interest" description="Disordered" evidence="1">
    <location>
        <begin position="178"/>
        <end position="250"/>
    </location>
</feature>
<dbReference type="InterPro" id="IPR052111">
    <property type="entry name" value="Spermatogenesis_Ciliary_MAP"/>
</dbReference>
<name>A0A836HYV6_9TRYP</name>
<dbReference type="Proteomes" id="UP000673552">
    <property type="component" value="Unassembled WGS sequence"/>
</dbReference>
<feature type="compositionally biased region" description="Low complexity" evidence="1">
    <location>
        <begin position="232"/>
        <end position="246"/>
    </location>
</feature>
<organism evidence="3 4">
    <name type="scientific">Leishmania martiniquensis</name>
    <dbReference type="NCBI Taxonomy" id="1580590"/>
    <lineage>
        <taxon>Eukaryota</taxon>
        <taxon>Discoba</taxon>
        <taxon>Euglenozoa</taxon>
        <taxon>Kinetoplastea</taxon>
        <taxon>Metakinetoplastina</taxon>
        <taxon>Trypanosomatida</taxon>
        <taxon>Trypanosomatidae</taxon>
        <taxon>Leishmaniinae</taxon>
        <taxon>Leishmania</taxon>
    </lineage>
</organism>
<dbReference type="KEGG" id="lmat:92517003"/>
<dbReference type="GO" id="GO:0008017">
    <property type="term" value="F:microtubule binding"/>
    <property type="evidence" value="ECO:0007669"/>
    <property type="project" value="TreeGrafter"/>
</dbReference>
<dbReference type="GO" id="GO:0005930">
    <property type="term" value="C:axoneme"/>
    <property type="evidence" value="ECO:0007669"/>
    <property type="project" value="TreeGrafter"/>
</dbReference>
<dbReference type="PANTHER" id="PTHR12509">
    <property type="entry name" value="SPERMATOGENESIS-ASSOCIATED 4-RELATED"/>
    <property type="match status" value="1"/>
</dbReference>
<dbReference type="OrthoDB" id="62528at2759"/>
<dbReference type="Gene3D" id="1.10.418.10">
    <property type="entry name" value="Calponin-like domain"/>
    <property type="match status" value="1"/>
</dbReference>
<evidence type="ECO:0000256" key="1">
    <source>
        <dbReference type="SAM" id="MobiDB-lite"/>
    </source>
</evidence>
<sequence length="1206" mass="125756">MAHTSPSEAISVGQVSAATVKELSIAASSLRGAARSFSTRTGSALPREIVAWLQSLQLGCAVKHPKRDLANGYVVAHICAHYWPQVPLHSFENKAGTASKQSNWFVLRKMLRQQGVEVSAAMVDGMMNGADGCAGAFLRQLYTVLTGKHVDTEAMPLEDALPEVPASKVPVYVPSSTGRVAARTRHRADANGPLPSAHQASRSNLAGRRHKDVRSAASVLLPPLPPPLRTMTHASPTASPTLTPTAEKAAESKPLLNVSVRPAGKVSTVLPVRQASASAASALILAQDSSLAGAWFCTKVHESVPADAVEGLVEDGEAAAAPTPSLLAVLRWLSACPPGEGGESGATVGNAGGGSEDPQLAVLHMGVWQALVGAVQELAQIVVYSSGHGLDVLVDCLFASVKSAQSRLGGAHERDAGDSAPCCFVRNALRFSAALLATLSSLNVHHAVACFEAYFAASPNFAQALHGLHWSLAADYADLITAVLPANRRLVAPLLTSLWGTIEHVVRDSAAEMALHANANAGDGESRAVGAEGRAEVCLLVLLRALLASLLFMNEGASSRKPLEAAVSGHTQINASGPSSASSVRRTALRSGRNRAVATLTSHDAVTNALVQLAQQRSAAALQQAAVGRANEASFRVEEAAVATERMAAAVALAVQVLRVELRPSVMAALVVGETFLEVYNALFPMPDATATSAPSHTSSPTLSVLRARWIRWCLQRRFELGLSPHSPTVSAAVIASPSSSHPRQQHRHVSSSSGLRDGRDHRATTTTLAPLPDLWVDNHETHALLTGVQMLCCELSSAAELSQPAEAEARLLVACALAESLPFLPAKYKTDNSNAACSLSASAEKQRSGVASTPVAATGDAEGGEVFAEDAAEAALNVLVHEATPAQIRSILGYSSKSRTDAATPEGEVLEDETPWMVHRYLGPLQPSGWLVVESDVLLLVKAALCVLGSGGALPSSPLTAGDKELRNLGSGGSMRRLAARAAVAAREGQVEEKVAERVGWLARLVVEGRADFDGGVPLLVMARRTDDSCSGCRTPSALREGTALVGSEVPEAEVQQWRTVLSWCYEDLLLVIQAASMRLRQRGGAVVGGSLAAASVGQGSGNGKDTAAAVAAHLSEAVGKELLVLAQKAEGVVCSFWRELAPILLVSEAAGSKSEAERRCVSAAAPSAVLNSAFMGGPLFSFLESVSQEELVAAVSWICAVFSA</sequence>
<accession>A0A836HYV6</accession>
<dbReference type="AlphaFoldDB" id="A0A836HYV6"/>
<reference evidence="4" key="1">
    <citation type="journal article" date="2021" name="Microbiol. Resour. Announc.">
        <title>LGAAP: Leishmaniinae Genome Assembly and Annotation Pipeline.</title>
        <authorList>
            <person name="Almutairi H."/>
            <person name="Urbaniak M.D."/>
            <person name="Bates M.D."/>
            <person name="Jariyapan N."/>
            <person name="Kwakye-Nuako G."/>
            <person name="Thomaz-Soccol V."/>
            <person name="Al-Salem W.S."/>
            <person name="Dillon R.J."/>
            <person name="Bates P.A."/>
            <person name="Gatherer D."/>
        </authorList>
    </citation>
    <scope>NUCLEOTIDE SEQUENCE [LARGE SCALE GENOMIC DNA]</scope>
</reference>
<feature type="domain" description="CH-like" evidence="2">
    <location>
        <begin position="50"/>
        <end position="143"/>
    </location>
</feature>
<dbReference type="GeneID" id="92517003"/>
<dbReference type="Pfam" id="PF06294">
    <property type="entry name" value="CH_2"/>
    <property type="match status" value="1"/>
</dbReference>
<keyword evidence="4" id="KW-1185">Reference proteome</keyword>
<dbReference type="InterPro" id="IPR010441">
    <property type="entry name" value="CH_2"/>
</dbReference>